<accession>A0ABN6DFU8</accession>
<dbReference type="NCBIfam" id="TIGR00254">
    <property type="entry name" value="GGDEF"/>
    <property type="match status" value="1"/>
</dbReference>
<dbReference type="EMBL" id="AP024329">
    <property type="protein sequence ID" value="BCQ33492.1"/>
    <property type="molecule type" value="Genomic_DNA"/>
</dbReference>
<dbReference type="PANTHER" id="PTHR45138:SF9">
    <property type="entry name" value="DIGUANYLATE CYCLASE DGCM-RELATED"/>
    <property type="match status" value="1"/>
</dbReference>
<comment type="pathway">
    <text evidence="1">Purine metabolism; 3',5'-cyclic di-GMP biosynthesis.</text>
</comment>
<gene>
    <name evidence="5" type="ORF">ERHA53_08350</name>
</gene>
<evidence type="ECO:0000256" key="1">
    <source>
        <dbReference type="ARBA" id="ARBA00004665"/>
    </source>
</evidence>
<dbReference type="CDD" id="cd01949">
    <property type="entry name" value="GGDEF"/>
    <property type="match status" value="1"/>
</dbReference>
<evidence type="ECO:0000256" key="3">
    <source>
        <dbReference type="ARBA" id="ARBA00034247"/>
    </source>
</evidence>
<dbReference type="SMART" id="SM00267">
    <property type="entry name" value="GGDEF"/>
    <property type="match status" value="1"/>
</dbReference>
<dbReference type="InterPro" id="IPR000160">
    <property type="entry name" value="GGDEF_dom"/>
</dbReference>
<dbReference type="Proteomes" id="UP000677515">
    <property type="component" value="Chromosome"/>
</dbReference>
<protein>
    <recommendedName>
        <fullName evidence="2">diguanylate cyclase</fullName>
        <ecNumber evidence="2">2.7.7.65</ecNumber>
    </recommendedName>
</protein>
<comment type="catalytic activity">
    <reaction evidence="3">
        <text>2 GTP = 3',3'-c-di-GMP + 2 diphosphate</text>
        <dbReference type="Rhea" id="RHEA:24898"/>
        <dbReference type="ChEBI" id="CHEBI:33019"/>
        <dbReference type="ChEBI" id="CHEBI:37565"/>
        <dbReference type="ChEBI" id="CHEBI:58805"/>
        <dbReference type="EC" id="2.7.7.65"/>
    </reaction>
</comment>
<name>A0ABN6DFU8_ERWRD</name>
<dbReference type="Pfam" id="PF00990">
    <property type="entry name" value="GGDEF"/>
    <property type="match status" value="1"/>
</dbReference>
<dbReference type="PANTHER" id="PTHR45138">
    <property type="entry name" value="REGULATORY COMPONENTS OF SENSORY TRANSDUCTION SYSTEM"/>
    <property type="match status" value="1"/>
</dbReference>
<sequence length="243" mass="26756">MMSIDELFTHENAILEQARDIAAREHLDAETCRAALLTLSGHYQRMMRESWRLISRSDRAERELTLLNEQLRQLALRLEYEATHDPLTGVYNRSAIINQIGSALHQDDASLILLDIDHFKAINDQYGHPTGDAVISELIKRIENSVPESGSVGRVGGEEFTILLPGTSMGQAAVVAGYIHASLNASVLNSLPDRLVTVSLGVSWGASRSSFDTLYAEADAALYEAKRAGRNRIHYASQRAALG</sequence>
<feature type="domain" description="GGDEF" evidence="4">
    <location>
        <begin position="107"/>
        <end position="238"/>
    </location>
</feature>
<evidence type="ECO:0000259" key="4">
    <source>
        <dbReference type="PROSITE" id="PS50887"/>
    </source>
</evidence>
<dbReference type="EC" id="2.7.7.65" evidence="2"/>
<evidence type="ECO:0000313" key="6">
    <source>
        <dbReference type="Proteomes" id="UP000677515"/>
    </source>
</evidence>
<dbReference type="PROSITE" id="PS50887">
    <property type="entry name" value="GGDEF"/>
    <property type="match status" value="1"/>
</dbReference>
<proteinExistence type="predicted"/>
<organism evidence="5 6">
    <name type="scientific">Erwinia rhapontici</name>
    <name type="common">Pectobacterium rhapontici</name>
    <dbReference type="NCBI Taxonomy" id="55212"/>
    <lineage>
        <taxon>Bacteria</taxon>
        <taxon>Pseudomonadati</taxon>
        <taxon>Pseudomonadota</taxon>
        <taxon>Gammaproteobacteria</taxon>
        <taxon>Enterobacterales</taxon>
        <taxon>Erwiniaceae</taxon>
        <taxon>Erwinia</taxon>
    </lineage>
</organism>
<reference evidence="5 6" key="1">
    <citation type="submission" date="2021-01" db="EMBL/GenBank/DDBJ databases">
        <title>Complete genome sequence of Erwinia rhapontici MAFF 311153.</title>
        <authorList>
            <person name="Morohoshi T."/>
            <person name="Someya N."/>
        </authorList>
    </citation>
    <scope>NUCLEOTIDE SEQUENCE [LARGE SCALE GENOMIC DNA]</scope>
    <source>
        <strain evidence="5 6">MAFF 311153</strain>
    </source>
</reference>
<evidence type="ECO:0000256" key="2">
    <source>
        <dbReference type="ARBA" id="ARBA00012528"/>
    </source>
</evidence>
<dbReference type="SUPFAM" id="SSF55073">
    <property type="entry name" value="Nucleotide cyclase"/>
    <property type="match status" value="1"/>
</dbReference>
<dbReference type="InterPro" id="IPR043128">
    <property type="entry name" value="Rev_trsase/Diguanyl_cyclase"/>
</dbReference>
<dbReference type="RefSeq" id="WP_133846143.1">
    <property type="nucleotide sequence ID" value="NZ_AP024329.1"/>
</dbReference>
<dbReference type="InterPro" id="IPR029787">
    <property type="entry name" value="Nucleotide_cyclase"/>
</dbReference>
<keyword evidence="6" id="KW-1185">Reference proteome</keyword>
<evidence type="ECO:0000313" key="5">
    <source>
        <dbReference type="EMBL" id="BCQ33492.1"/>
    </source>
</evidence>
<dbReference type="Gene3D" id="3.30.70.270">
    <property type="match status" value="1"/>
</dbReference>
<dbReference type="InterPro" id="IPR050469">
    <property type="entry name" value="Diguanylate_Cyclase"/>
</dbReference>